<dbReference type="OrthoDB" id="10254737at2759"/>
<evidence type="ECO:0000256" key="4">
    <source>
        <dbReference type="ARBA" id="ARBA00022540"/>
    </source>
</evidence>
<evidence type="ECO:0000256" key="8">
    <source>
        <dbReference type="ARBA" id="ARBA00046432"/>
    </source>
</evidence>
<evidence type="ECO:0000256" key="6">
    <source>
        <dbReference type="ARBA" id="ARBA00044147"/>
    </source>
</evidence>
<name>A0A1E3PGH1_9ASCO</name>
<dbReference type="InterPro" id="IPR000649">
    <property type="entry name" value="IF-2B-related"/>
</dbReference>
<keyword evidence="11" id="KW-1185">Reference proteome</keyword>
<evidence type="ECO:0000313" key="10">
    <source>
        <dbReference type="EMBL" id="ODQ64491.1"/>
    </source>
</evidence>
<dbReference type="InterPro" id="IPR042529">
    <property type="entry name" value="IF_2B-like_C"/>
</dbReference>
<dbReference type="GO" id="GO:0005085">
    <property type="term" value="F:guanyl-nucleotide exchange factor activity"/>
    <property type="evidence" value="ECO:0007669"/>
    <property type="project" value="EnsemblFungi"/>
</dbReference>
<dbReference type="Gene3D" id="3.40.50.10470">
    <property type="entry name" value="Translation initiation factor eif-2b, domain 2"/>
    <property type="match status" value="1"/>
</dbReference>
<evidence type="ECO:0000256" key="9">
    <source>
        <dbReference type="RuleBase" id="RU003814"/>
    </source>
</evidence>
<keyword evidence="3" id="KW-0963">Cytoplasm</keyword>
<proteinExistence type="inferred from homology"/>
<gene>
    <name evidence="10" type="ORF">NADFUDRAFT_83479</name>
</gene>
<evidence type="ECO:0000313" key="11">
    <source>
        <dbReference type="Proteomes" id="UP000095009"/>
    </source>
</evidence>
<keyword evidence="4" id="KW-0396">Initiation factor</keyword>
<dbReference type="STRING" id="857566.A0A1E3PGH1"/>
<reference evidence="10 11" key="1">
    <citation type="journal article" date="2016" name="Proc. Natl. Acad. Sci. U.S.A.">
        <title>Comparative genomics of biotechnologically important yeasts.</title>
        <authorList>
            <person name="Riley R."/>
            <person name="Haridas S."/>
            <person name="Wolfe K.H."/>
            <person name="Lopes M.R."/>
            <person name="Hittinger C.T."/>
            <person name="Goeker M."/>
            <person name="Salamov A.A."/>
            <person name="Wisecaver J.H."/>
            <person name="Long T.M."/>
            <person name="Calvey C.H."/>
            <person name="Aerts A.L."/>
            <person name="Barry K.W."/>
            <person name="Choi C."/>
            <person name="Clum A."/>
            <person name="Coughlan A.Y."/>
            <person name="Deshpande S."/>
            <person name="Douglass A.P."/>
            <person name="Hanson S.J."/>
            <person name="Klenk H.-P."/>
            <person name="LaButti K.M."/>
            <person name="Lapidus A."/>
            <person name="Lindquist E.A."/>
            <person name="Lipzen A.M."/>
            <person name="Meier-Kolthoff J.P."/>
            <person name="Ohm R.A."/>
            <person name="Otillar R.P."/>
            <person name="Pangilinan J.L."/>
            <person name="Peng Y."/>
            <person name="Rokas A."/>
            <person name="Rosa C.A."/>
            <person name="Scheuner C."/>
            <person name="Sibirny A.A."/>
            <person name="Slot J.C."/>
            <person name="Stielow J.B."/>
            <person name="Sun H."/>
            <person name="Kurtzman C.P."/>
            <person name="Blackwell M."/>
            <person name="Grigoriev I.V."/>
            <person name="Jeffries T.W."/>
        </authorList>
    </citation>
    <scope>NUCLEOTIDE SEQUENCE [LARGE SCALE GENOMIC DNA]</scope>
    <source>
        <strain evidence="10 11">DSM 6958</strain>
    </source>
</reference>
<organism evidence="10 11">
    <name type="scientific">Nadsonia fulvescens var. elongata DSM 6958</name>
    <dbReference type="NCBI Taxonomy" id="857566"/>
    <lineage>
        <taxon>Eukaryota</taxon>
        <taxon>Fungi</taxon>
        <taxon>Dikarya</taxon>
        <taxon>Ascomycota</taxon>
        <taxon>Saccharomycotina</taxon>
        <taxon>Dipodascomycetes</taxon>
        <taxon>Dipodascales</taxon>
        <taxon>Dipodascales incertae sedis</taxon>
        <taxon>Nadsonia</taxon>
    </lineage>
</organism>
<dbReference type="PANTHER" id="PTHR10233:SF14">
    <property type="entry name" value="TRANSLATION INITIATION FACTOR EIF-2B SUBUNIT DELTA"/>
    <property type="match status" value="1"/>
</dbReference>
<dbReference type="GO" id="GO:0002183">
    <property type="term" value="P:cytoplasmic translational initiation"/>
    <property type="evidence" value="ECO:0007669"/>
    <property type="project" value="EnsemblFungi"/>
</dbReference>
<dbReference type="Pfam" id="PF01008">
    <property type="entry name" value="IF-2B"/>
    <property type="match status" value="1"/>
</dbReference>
<dbReference type="PANTHER" id="PTHR10233">
    <property type="entry name" value="TRANSLATION INITIATION FACTOR EIF-2B"/>
    <property type="match status" value="1"/>
</dbReference>
<dbReference type="SUPFAM" id="SSF100950">
    <property type="entry name" value="NagB/RpiA/CoA transferase-like"/>
    <property type="match status" value="1"/>
</dbReference>
<dbReference type="AlphaFoldDB" id="A0A1E3PGH1"/>
<protein>
    <recommendedName>
        <fullName evidence="6">Translation initiation factor eIF2B subunit delta</fullName>
    </recommendedName>
    <alternativeName>
        <fullName evidence="7">eIF2B GDP-GTP exchange factor subunit delta</fullName>
    </alternativeName>
</protein>
<evidence type="ECO:0000256" key="5">
    <source>
        <dbReference type="ARBA" id="ARBA00022917"/>
    </source>
</evidence>
<comment type="subunit">
    <text evidence="8">Component of the translation initiation factor 2B (eIF2B) complex which is a heterodecamer of two sets of five different subunits: alpha, beta, gamma, delta and epsilon. Subunits alpha, beta and delta comprise a regulatory subcomplex and subunits epsilon and gamma comprise a catalytic subcomplex. Within the complex, the hexameric regulatory complex resides at the center, with the two heterodimeric catalytic subcomplexes bound on opposite sides.</text>
</comment>
<comment type="subcellular location">
    <subcellularLocation>
        <location evidence="1">Cytoplasm</location>
        <location evidence="1">Cytosol</location>
    </subcellularLocation>
</comment>
<dbReference type="GO" id="GO:0005851">
    <property type="term" value="C:eukaryotic translation initiation factor 2B complex"/>
    <property type="evidence" value="ECO:0007669"/>
    <property type="project" value="EnsemblFungi"/>
</dbReference>
<dbReference type="GO" id="GO:0003743">
    <property type="term" value="F:translation initiation factor activity"/>
    <property type="evidence" value="ECO:0007669"/>
    <property type="project" value="UniProtKB-KW"/>
</dbReference>
<dbReference type="Proteomes" id="UP000095009">
    <property type="component" value="Unassembled WGS sequence"/>
</dbReference>
<dbReference type="EMBL" id="KV454411">
    <property type="protein sequence ID" value="ODQ64491.1"/>
    <property type="molecule type" value="Genomic_DNA"/>
</dbReference>
<dbReference type="GO" id="GO:0005829">
    <property type="term" value="C:cytosol"/>
    <property type="evidence" value="ECO:0007669"/>
    <property type="project" value="UniProtKB-SubCell"/>
</dbReference>
<evidence type="ECO:0000256" key="7">
    <source>
        <dbReference type="ARBA" id="ARBA00044356"/>
    </source>
</evidence>
<dbReference type="InterPro" id="IPR037171">
    <property type="entry name" value="NagB/RpiA_transferase-like"/>
</dbReference>
<sequence length="305" mass="33606">MLLVFKSVIRDYDTPSGTTLSRNLTAYLSHQIDYLVTARPLSVSMGNAIRWLKREISIINIDTSDTVAKRELQSLIDTFIKEKIEASGQVIVQSAAQNINDGDVLLTFARSEVVKQTFVEAHSQGKQFRVIVVDSRPLHEGKKLVSELASEGIKCTYILINALSYVMSDVTTVFLGAHAMFANGLLYSRVGSALVATSAKSRNIPVLVLCESIKFSDRVQFDAVTLNELSSPDALLNISINSNSRNDTLSPALRDWRDVANLNILNVLYDLTPAEAIKKIVSEVGNLPPSSVPVILREYKSDYNA</sequence>
<keyword evidence="5" id="KW-0648">Protein biosynthesis</keyword>
<accession>A0A1E3PGH1</accession>
<evidence type="ECO:0000256" key="2">
    <source>
        <dbReference type="ARBA" id="ARBA00007251"/>
    </source>
</evidence>
<evidence type="ECO:0000256" key="1">
    <source>
        <dbReference type="ARBA" id="ARBA00004514"/>
    </source>
</evidence>
<evidence type="ECO:0000256" key="3">
    <source>
        <dbReference type="ARBA" id="ARBA00022490"/>
    </source>
</evidence>
<comment type="similarity">
    <text evidence="2 9">Belongs to the eIF-2B alpha/beta/delta subunits family.</text>
</comment>